<organism evidence="1 2">
    <name type="scientific">Parascaris equorum</name>
    <name type="common">Equine roundworm</name>
    <dbReference type="NCBI Taxonomy" id="6256"/>
    <lineage>
        <taxon>Eukaryota</taxon>
        <taxon>Metazoa</taxon>
        <taxon>Ecdysozoa</taxon>
        <taxon>Nematoda</taxon>
        <taxon>Chromadorea</taxon>
        <taxon>Rhabditida</taxon>
        <taxon>Spirurina</taxon>
        <taxon>Ascaridomorpha</taxon>
        <taxon>Ascaridoidea</taxon>
        <taxon>Ascarididae</taxon>
        <taxon>Parascaris</taxon>
    </lineage>
</organism>
<accession>A0A914R650</accession>
<protein>
    <submittedName>
        <fullName evidence="2">Uncharacterized protein</fullName>
    </submittedName>
</protein>
<dbReference type="WBParaSite" id="PEQ_0000192601-mRNA-1">
    <property type="protein sequence ID" value="PEQ_0000192601-mRNA-1"/>
    <property type="gene ID" value="PEQ_0000192601"/>
</dbReference>
<name>A0A914R650_PAREQ</name>
<dbReference type="AlphaFoldDB" id="A0A914R650"/>
<reference evidence="2" key="1">
    <citation type="submission" date="2022-11" db="UniProtKB">
        <authorList>
            <consortium name="WormBaseParasite"/>
        </authorList>
    </citation>
    <scope>IDENTIFICATION</scope>
</reference>
<sequence>MLTRFRLVFFFDPRLADCFVLERVEGADFFVDVLGAIPTFLCGTIYFRLGLGEILESDDNKEESELTSANMAGVRGGRPRFFGVLVLL</sequence>
<dbReference type="Proteomes" id="UP000887564">
    <property type="component" value="Unplaced"/>
</dbReference>
<evidence type="ECO:0000313" key="2">
    <source>
        <dbReference type="WBParaSite" id="PEQ_0000192601-mRNA-1"/>
    </source>
</evidence>
<proteinExistence type="predicted"/>
<keyword evidence="1" id="KW-1185">Reference proteome</keyword>
<evidence type="ECO:0000313" key="1">
    <source>
        <dbReference type="Proteomes" id="UP000887564"/>
    </source>
</evidence>